<reference evidence="3" key="1">
    <citation type="submission" date="2020-10" db="EMBL/GenBank/DDBJ databases">
        <authorList>
            <person name="Gilroy R."/>
        </authorList>
    </citation>
    <scope>NUCLEOTIDE SEQUENCE</scope>
    <source>
        <strain evidence="3">35461</strain>
    </source>
</reference>
<dbReference type="CDD" id="cd02440">
    <property type="entry name" value="AdoMet_MTases"/>
    <property type="match status" value="1"/>
</dbReference>
<keyword evidence="3" id="KW-0489">Methyltransferase</keyword>
<dbReference type="GO" id="GO:0032259">
    <property type="term" value="P:methylation"/>
    <property type="evidence" value="ECO:0007669"/>
    <property type="project" value="UniProtKB-KW"/>
</dbReference>
<gene>
    <name evidence="3" type="ORF">IAC79_03305</name>
</gene>
<sequence length="395" mass="43234">MPMDLPQPLADEIRRRVFAPGLIRLTQTLTREGQPFRISLRPVRIKGEDLWQAEMRDGTQSKTRNLTEPAARKGLEDILAQTGKRELHLVTLEGDLHVRVNKRGTPLVSRGKPKAAPAAPTAPAGNDRAKRQPLTDFDSAPLLRVLGIAASDGAIRASMRGKYDQVNALLRALEPLLPDAPPPAFFIVDCGCGKAYLTLALHAYLTQAKGWPNVSTLGIDRNPGVIESARAMAQALRLEGQVEFRCAAIQDVQCPQAPDLVMSLHACDTDTDDALILAIRAKAQRILCVPCCQHELHHALVGGGPMRALLRHGILRERLADLLTDTFRAQVLRICGYRAAVMEFVSQEATGRNILIRAQRGLRPGLGEAIAEYHALKDFWGVTPYIAQALPDPEA</sequence>
<evidence type="ECO:0000259" key="2">
    <source>
        <dbReference type="Pfam" id="PF13679"/>
    </source>
</evidence>
<evidence type="ECO:0000313" key="4">
    <source>
        <dbReference type="Proteomes" id="UP000886845"/>
    </source>
</evidence>
<dbReference type="PANTHER" id="PTHR13369">
    <property type="match status" value="1"/>
</dbReference>
<name>A0A9D1NLY1_9BACT</name>
<organism evidence="3 4">
    <name type="scientific">Candidatus Spyradenecus faecavium</name>
    <dbReference type="NCBI Taxonomy" id="2840947"/>
    <lineage>
        <taxon>Bacteria</taxon>
        <taxon>Pseudomonadati</taxon>
        <taxon>Lentisphaerota</taxon>
        <taxon>Lentisphaeria</taxon>
        <taxon>Lentisphaerales</taxon>
        <taxon>Lentisphaeraceae</taxon>
        <taxon>Lentisphaeraceae incertae sedis</taxon>
        <taxon>Candidatus Spyradenecus</taxon>
    </lineage>
</organism>
<reference evidence="3" key="2">
    <citation type="journal article" date="2021" name="PeerJ">
        <title>Extensive microbial diversity within the chicken gut microbiome revealed by metagenomics and culture.</title>
        <authorList>
            <person name="Gilroy R."/>
            <person name="Ravi A."/>
            <person name="Getino M."/>
            <person name="Pursley I."/>
            <person name="Horton D.L."/>
            <person name="Alikhan N.F."/>
            <person name="Baker D."/>
            <person name="Gharbi K."/>
            <person name="Hall N."/>
            <person name="Watson M."/>
            <person name="Adriaenssens E.M."/>
            <person name="Foster-Nyarko E."/>
            <person name="Jarju S."/>
            <person name="Secka A."/>
            <person name="Antonio M."/>
            <person name="Oren A."/>
            <person name="Chaudhuri R.R."/>
            <person name="La Ragione R."/>
            <person name="Hildebrand F."/>
            <person name="Pallen M.J."/>
        </authorList>
    </citation>
    <scope>NUCLEOTIDE SEQUENCE</scope>
    <source>
        <strain evidence="3">35461</strain>
    </source>
</reference>
<dbReference type="SUPFAM" id="SSF53335">
    <property type="entry name" value="S-adenosyl-L-methionine-dependent methyltransferases"/>
    <property type="match status" value="1"/>
</dbReference>
<dbReference type="PANTHER" id="PTHR13369:SF3">
    <property type="entry name" value="METHYLTRANSFERASE DOMAIN-CONTAINING PROTEIN"/>
    <property type="match status" value="1"/>
</dbReference>
<comment type="caution">
    <text evidence="3">The sequence shown here is derived from an EMBL/GenBank/DDBJ whole genome shotgun (WGS) entry which is preliminary data.</text>
</comment>
<feature type="domain" description="Methyltransferase" evidence="2">
    <location>
        <begin position="162"/>
        <end position="297"/>
    </location>
</feature>
<dbReference type="Gene3D" id="3.40.50.150">
    <property type="entry name" value="Vaccinia Virus protein VP39"/>
    <property type="match status" value="1"/>
</dbReference>
<dbReference type="GO" id="GO:0008168">
    <property type="term" value="F:methyltransferase activity"/>
    <property type="evidence" value="ECO:0007669"/>
    <property type="project" value="UniProtKB-KW"/>
</dbReference>
<dbReference type="Proteomes" id="UP000886845">
    <property type="component" value="Unassembled WGS sequence"/>
</dbReference>
<accession>A0A9D1NLY1</accession>
<dbReference type="GO" id="GO:0005737">
    <property type="term" value="C:cytoplasm"/>
    <property type="evidence" value="ECO:0007669"/>
    <property type="project" value="TreeGrafter"/>
</dbReference>
<keyword evidence="3" id="KW-0808">Transferase</keyword>
<dbReference type="InterPro" id="IPR025714">
    <property type="entry name" value="Methyltranfer_dom"/>
</dbReference>
<evidence type="ECO:0000256" key="1">
    <source>
        <dbReference type="SAM" id="MobiDB-lite"/>
    </source>
</evidence>
<feature type="region of interest" description="Disordered" evidence="1">
    <location>
        <begin position="104"/>
        <end position="133"/>
    </location>
</feature>
<dbReference type="EMBL" id="DVOR01000103">
    <property type="protein sequence ID" value="HIV09124.1"/>
    <property type="molecule type" value="Genomic_DNA"/>
</dbReference>
<evidence type="ECO:0000313" key="3">
    <source>
        <dbReference type="EMBL" id="HIV09124.1"/>
    </source>
</evidence>
<dbReference type="Pfam" id="PF13679">
    <property type="entry name" value="Methyltransf_32"/>
    <property type="match status" value="1"/>
</dbReference>
<protein>
    <submittedName>
        <fullName evidence="3">SAM-dependent methyltransferase</fullName>
    </submittedName>
</protein>
<dbReference type="InterPro" id="IPR029063">
    <property type="entry name" value="SAM-dependent_MTases_sf"/>
</dbReference>
<feature type="compositionally biased region" description="Low complexity" evidence="1">
    <location>
        <begin position="114"/>
        <end position="124"/>
    </location>
</feature>
<dbReference type="AlphaFoldDB" id="A0A9D1NLY1"/>
<proteinExistence type="predicted"/>